<dbReference type="Proteomes" id="UP001152836">
    <property type="component" value="Unassembled WGS sequence"/>
</dbReference>
<evidence type="ECO:0000256" key="1">
    <source>
        <dbReference type="SAM" id="Coils"/>
    </source>
</evidence>
<feature type="compositionally biased region" description="Basic and acidic residues" evidence="2">
    <location>
        <begin position="47"/>
        <end position="61"/>
    </location>
</feature>
<sequence>MAGAGPVSSVLGLLLVSALFGVLGERPSPDLETHSERSSQVGPGATESRRRPPPKDQREQARAGALPLGALYTAAVVAFVLYKCLQGPDEAAVLQEEKDKKKSPQSEQQLVQLTQQLAQTEQNLNNLMTQLDPLFERVTTLVGTQRELLNMKLRTIHQLLQDCNPDAGVHVPGKQLGGDGWETEAGKLEQADLPLTEASIPFPEHLGKEDQQGAGDSQAWEGPINWSPDSWNPAPSWEVEQGLRRRWHKTVTKDPVRKEGQPLKG</sequence>
<feature type="signal peptide" evidence="3">
    <location>
        <begin position="1"/>
        <end position="24"/>
    </location>
</feature>
<accession>A0AAU9ZE78</accession>
<evidence type="ECO:0000256" key="3">
    <source>
        <dbReference type="SAM" id="SignalP"/>
    </source>
</evidence>
<organism evidence="4 5">
    <name type="scientific">Phodopus roborovskii</name>
    <name type="common">Roborovski's desert hamster</name>
    <name type="synonym">Cricetulus roborovskii</name>
    <dbReference type="NCBI Taxonomy" id="109678"/>
    <lineage>
        <taxon>Eukaryota</taxon>
        <taxon>Metazoa</taxon>
        <taxon>Chordata</taxon>
        <taxon>Craniata</taxon>
        <taxon>Vertebrata</taxon>
        <taxon>Euteleostomi</taxon>
        <taxon>Mammalia</taxon>
        <taxon>Eutheria</taxon>
        <taxon>Euarchontoglires</taxon>
        <taxon>Glires</taxon>
        <taxon>Rodentia</taxon>
        <taxon>Myomorpha</taxon>
        <taxon>Muroidea</taxon>
        <taxon>Cricetidae</taxon>
        <taxon>Cricetinae</taxon>
        <taxon>Phodopus</taxon>
    </lineage>
</organism>
<dbReference type="PANTHER" id="PTHR37345:SF1">
    <property type="entry name" value="COILED-COIL DOMAIN-CONTAINING PROTEIN 107"/>
    <property type="match status" value="1"/>
</dbReference>
<dbReference type="InterPro" id="IPR038779">
    <property type="entry name" value="CCDC107"/>
</dbReference>
<protein>
    <submittedName>
        <fullName evidence="4">Ccdc107 protein</fullName>
    </submittedName>
</protein>
<keyword evidence="3" id="KW-0732">Signal</keyword>
<keyword evidence="5" id="KW-1185">Reference proteome</keyword>
<name>A0AAU9ZE78_PHORO</name>
<evidence type="ECO:0000313" key="5">
    <source>
        <dbReference type="Proteomes" id="UP001152836"/>
    </source>
</evidence>
<feature type="compositionally biased region" description="Basic and acidic residues" evidence="2">
    <location>
        <begin position="27"/>
        <end position="37"/>
    </location>
</feature>
<evidence type="ECO:0000313" key="4">
    <source>
        <dbReference type="EMBL" id="CAH6790303.1"/>
    </source>
</evidence>
<proteinExistence type="predicted"/>
<reference evidence="4" key="1">
    <citation type="submission" date="2022-06" db="EMBL/GenBank/DDBJ databases">
        <authorList>
            <person name="Andreotti S."/>
            <person name="Wyler E."/>
        </authorList>
    </citation>
    <scope>NUCLEOTIDE SEQUENCE</scope>
</reference>
<feature type="region of interest" description="Disordered" evidence="2">
    <location>
        <begin position="26"/>
        <end position="61"/>
    </location>
</feature>
<dbReference type="AlphaFoldDB" id="A0AAU9ZE78"/>
<dbReference type="EMBL" id="CALSGD010001426">
    <property type="protein sequence ID" value="CAH6790303.1"/>
    <property type="molecule type" value="Genomic_DNA"/>
</dbReference>
<evidence type="ECO:0000256" key="2">
    <source>
        <dbReference type="SAM" id="MobiDB-lite"/>
    </source>
</evidence>
<feature type="chain" id="PRO_5043471360" evidence="3">
    <location>
        <begin position="25"/>
        <end position="265"/>
    </location>
</feature>
<comment type="caution">
    <text evidence="4">The sequence shown here is derived from an EMBL/GenBank/DDBJ whole genome shotgun (WGS) entry which is preliminary data.</text>
</comment>
<feature type="compositionally biased region" description="Basic and acidic residues" evidence="2">
    <location>
        <begin position="251"/>
        <end position="265"/>
    </location>
</feature>
<dbReference type="PANTHER" id="PTHR37345">
    <property type="entry name" value="COILED-COIL DOMAIN-CONTAINING PROTEIN 107"/>
    <property type="match status" value="1"/>
</dbReference>
<feature type="region of interest" description="Disordered" evidence="2">
    <location>
        <begin position="205"/>
        <end position="265"/>
    </location>
</feature>
<feature type="coiled-coil region" evidence="1">
    <location>
        <begin position="103"/>
        <end position="130"/>
    </location>
</feature>
<keyword evidence="1" id="KW-0175">Coiled coil</keyword>
<gene>
    <name evidence="4" type="primary">Ccdc107</name>
    <name evidence="4" type="ORF">PHOROB_LOCUS7637</name>
</gene>